<feature type="region of interest" description="Disordered" evidence="1">
    <location>
        <begin position="167"/>
        <end position="219"/>
    </location>
</feature>
<dbReference type="GeneID" id="81402800"/>
<feature type="compositionally biased region" description="Low complexity" evidence="1">
    <location>
        <begin position="26"/>
        <end position="43"/>
    </location>
</feature>
<dbReference type="RefSeq" id="XP_056525743.1">
    <property type="nucleotide sequence ID" value="XM_056663630.1"/>
</dbReference>
<dbReference type="AlphaFoldDB" id="A0A9W9HCK3"/>
<reference evidence="2" key="1">
    <citation type="submission" date="2022-11" db="EMBL/GenBank/DDBJ databases">
        <authorList>
            <person name="Petersen C."/>
        </authorList>
    </citation>
    <scope>NUCLEOTIDE SEQUENCE</scope>
    <source>
        <strain evidence="2">IBT 22155</strain>
    </source>
</reference>
<dbReference type="EMBL" id="JAPQKL010000002">
    <property type="protein sequence ID" value="KAJ5144099.1"/>
    <property type="molecule type" value="Genomic_DNA"/>
</dbReference>
<organism evidence="2 3">
    <name type="scientific">Penicillium bovifimosum</name>
    <dbReference type="NCBI Taxonomy" id="126998"/>
    <lineage>
        <taxon>Eukaryota</taxon>
        <taxon>Fungi</taxon>
        <taxon>Dikarya</taxon>
        <taxon>Ascomycota</taxon>
        <taxon>Pezizomycotina</taxon>
        <taxon>Eurotiomycetes</taxon>
        <taxon>Eurotiomycetidae</taxon>
        <taxon>Eurotiales</taxon>
        <taxon>Aspergillaceae</taxon>
        <taxon>Penicillium</taxon>
    </lineage>
</organism>
<comment type="caution">
    <text evidence="2">The sequence shown here is derived from an EMBL/GenBank/DDBJ whole genome shotgun (WGS) entry which is preliminary data.</text>
</comment>
<dbReference type="Proteomes" id="UP001149079">
    <property type="component" value="Unassembled WGS sequence"/>
</dbReference>
<evidence type="ECO:0000313" key="2">
    <source>
        <dbReference type="EMBL" id="KAJ5144099.1"/>
    </source>
</evidence>
<reference evidence="2" key="2">
    <citation type="journal article" date="2023" name="IMA Fungus">
        <title>Comparative genomic study of the Penicillium genus elucidates a diverse pangenome and 15 lateral gene transfer events.</title>
        <authorList>
            <person name="Petersen C."/>
            <person name="Sorensen T."/>
            <person name="Nielsen M.R."/>
            <person name="Sondergaard T.E."/>
            <person name="Sorensen J.L."/>
            <person name="Fitzpatrick D.A."/>
            <person name="Frisvad J.C."/>
            <person name="Nielsen K.L."/>
        </authorList>
    </citation>
    <scope>NUCLEOTIDE SEQUENCE</scope>
    <source>
        <strain evidence="2">IBT 22155</strain>
    </source>
</reference>
<protein>
    <submittedName>
        <fullName evidence="2">Uncharacterized protein</fullName>
    </submittedName>
</protein>
<evidence type="ECO:0000256" key="1">
    <source>
        <dbReference type="SAM" id="MobiDB-lite"/>
    </source>
</evidence>
<name>A0A9W9HCK3_9EURO</name>
<gene>
    <name evidence="2" type="ORF">N7515_002886</name>
</gene>
<feature type="compositionally biased region" description="Basic and acidic residues" evidence="1">
    <location>
        <begin position="200"/>
        <end position="209"/>
    </location>
</feature>
<dbReference type="OrthoDB" id="5409271at2759"/>
<accession>A0A9W9HCK3</accession>
<feature type="compositionally biased region" description="Polar residues" evidence="1">
    <location>
        <begin position="167"/>
        <end position="190"/>
    </location>
</feature>
<proteinExistence type="predicted"/>
<keyword evidence="3" id="KW-1185">Reference proteome</keyword>
<feature type="region of interest" description="Disordered" evidence="1">
    <location>
        <begin position="26"/>
        <end position="53"/>
    </location>
</feature>
<sequence length="219" mass="22999">MQPPTDSLRHQLHKLAELRANRNAAANHNAGSGSTTTPTPASPHYTLSITRPSGTRVMTVPNYLADQDDYMDPSPINITIDRSVTLIGDGNNIQLPESGLSSQPDQTDGSGTRLTSLAAVIIGALNRADNLVDQTGNPRPLNINIRNGLHVQGSNNTVCAVSTVGETAQNAESDSADGPSSPSQAAQTETVPAGSGEAEGGDRKRRADSVRTPFRQRGL</sequence>
<evidence type="ECO:0000313" key="3">
    <source>
        <dbReference type="Proteomes" id="UP001149079"/>
    </source>
</evidence>